<keyword evidence="2" id="KW-1185">Reference proteome</keyword>
<proteinExistence type="predicted"/>
<sequence>MEGKEVTRLMCREEAKKAVKNKCQQEMSEEIITERRLCLAALGECTRCRTELCLSFCFVSSGIFSRMEDVAD</sequence>
<gene>
    <name evidence="1" type="ORF">NC653_027871</name>
</gene>
<dbReference type="EMBL" id="JAQIZT010000011">
    <property type="protein sequence ID" value="KAJ6979859.1"/>
    <property type="molecule type" value="Genomic_DNA"/>
</dbReference>
<accession>A0AAD6M7E0</accession>
<evidence type="ECO:0000313" key="1">
    <source>
        <dbReference type="EMBL" id="KAJ6979859.1"/>
    </source>
</evidence>
<organism evidence="1 2">
    <name type="scientific">Populus alba x Populus x berolinensis</name>
    <dbReference type="NCBI Taxonomy" id="444605"/>
    <lineage>
        <taxon>Eukaryota</taxon>
        <taxon>Viridiplantae</taxon>
        <taxon>Streptophyta</taxon>
        <taxon>Embryophyta</taxon>
        <taxon>Tracheophyta</taxon>
        <taxon>Spermatophyta</taxon>
        <taxon>Magnoliopsida</taxon>
        <taxon>eudicotyledons</taxon>
        <taxon>Gunneridae</taxon>
        <taxon>Pentapetalae</taxon>
        <taxon>rosids</taxon>
        <taxon>fabids</taxon>
        <taxon>Malpighiales</taxon>
        <taxon>Salicaceae</taxon>
        <taxon>Saliceae</taxon>
        <taxon>Populus</taxon>
    </lineage>
</organism>
<name>A0AAD6M7E0_9ROSI</name>
<reference evidence="1" key="1">
    <citation type="journal article" date="2023" name="Mol. Ecol. Resour.">
        <title>Chromosome-level genome assembly of a triploid poplar Populus alba 'Berolinensis'.</title>
        <authorList>
            <person name="Chen S."/>
            <person name="Yu Y."/>
            <person name="Wang X."/>
            <person name="Wang S."/>
            <person name="Zhang T."/>
            <person name="Zhou Y."/>
            <person name="He R."/>
            <person name="Meng N."/>
            <person name="Wang Y."/>
            <person name="Liu W."/>
            <person name="Liu Z."/>
            <person name="Liu J."/>
            <person name="Guo Q."/>
            <person name="Huang H."/>
            <person name="Sederoff R.R."/>
            <person name="Wang G."/>
            <person name="Qu G."/>
            <person name="Chen S."/>
        </authorList>
    </citation>
    <scope>NUCLEOTIDE SEQUENCE</scope>
    <source>
        <strain evidence="1">SC-2020</strain>
    </source>
</reference>
<dbReference type="AlphaFoldDB" id="A0AAD6M7E0"/>
<evidence type="ECO:0000313" key="2">
    <source>
        <dbReference type="Proteomes" id="UP001164929"/>
    </source>
</evidence>
<dbReference type="Proteomes" id="UP001164929">
    <property type="component" value="Chromosome 11"/>
</dbReference>
<comment type="caution">
    <text evidence="1">The sequence shown here is derived from an EMBL/GenBank/DDBJ whole genome shotgun (WGS) entry which is preliminary data.</text>
</comment>
<protein>
    <submittedName>
        <fullName evidence="1">Uncharacterized protein</fullName>
    </submittedName>
</protein>